<dbReference type="InterPro" id="IPR046368">
    <property type="entry name" value="Tag1"/>
</dbReference>
<feature type="chain" id="PRO_5012440740" evidence="1">
    <location>
        <begin position="22"/>
        <end position="337"/>
    </location>
</feature>
<dbReference type="GeneID" id="33569940"/>
<dbReference type="AlphaFoldDB" id="A0A1Y2GD61"/>
<dbReference type="GO" id="GO:0000329">
    <property type="term" value="C:fungal-type vacuole membrane"/>
    <property type="evidence" value="ECO:0007669"/>
    <property type="project" value="InterPro"/>
</dbReference>
<dbReference type="Pfam" id="PF12505">
    <property type="entry name" value="DUF3712"/>
    <property type="match status" value="1"/>
</dbReference>
<dbReference type="InterPro" id="IPR022185">
    <property type="entry name" value="DUF3712"/>
</dbReference>
<keyword evidence="3" id="KW-1185">Reference proteome</keyword>
<dbReference type="RefSeq" id="XP_021877603.1">
    <property type="nucleotide sequence ID" value="XM_022028097.1"/>
</dbReference>
<organism evidence="2 3">
    <name type="scientific">Lobosporangium transversale</name>
    <dbReference type="NCBI Taxonomy" id="64571"/>
    <lineage>
        <taxon>Eukaryota</taxon>
        <taxon>Fungi</taxon>
        <taxon>Fungi incertae sedis</taxon>
        <taxon>Mucoromycota</taxon>
        <taxon>Mortierellomycotina</taxon>
        <taxon>Mortierellomycetes</taxon>
        <taxon>Mortierellales</taxon>
        <taxon>Mortierellaceae</taxon>
        <taxon>Lobosporangium</taxon>
    </lineage>
</organism>
<evidence type="ECO:0000313" key="3">
    <source>
        <dbReference type="Proteomes" id="UP000193648"/>
    </source>
</evidence>
<dbReference type="PANTHER" id="PTHR35895:SF1">
    <property type="entry name" value="LIPID-BINDING SERUM GLYCOPROTEIN C-TERMINAL DOMAIN-CONTAINING PROTEIN"/>
    <property type="match status" value="1"/>
</dbReference>
<proteinExistence type="predicted"/>
<evidence type="ECO:0000313" key="2">
    <source>
        <dbReference type="EMBL" id="ORZ06560.1"/>
    </source>
</evidence>
<sequence length="337" mass="35648">MKVSTQFLAASAIALAATAMALPSLSKRIVDGSKVVGCFVSTFINGDQAWTAECATAAATDIGLVRAVNLQDLNIDFRNPDPMALGLSSSGFNMDLLPLPKVSWPIEQGTCKVTVINDGVAIAEFIGPSTSVEMKGATLGAVIRDTFLNILPGQEDGFTKFAEALISEPSHAFTITGNADVTLRVPSIPAPKTLTATNIAFSSLLTLQTCNNFPMEPIGIVSYTRDPASGGGSMVYTIKVHNPSQLTLKLGDSKFNVLYTNGDYVATAEISDLSLFMGENIVTATLTSTDPNIFDALTSQANTFIIAGFEGSVKHPLMAKAMRVFRSQITIPKIEVA</sequence>
<dbReference type="OrthoDB" id="2394524at2759"/>
<keyword evidence="1" id="KW-0732">Signal</keyword>
<dbReference type="Proteomes" id="UP000193648">
    <property type="component" value="Unassembled WGS sequence"/>
</dbReference>
<dbReference type="InParanoid" id="A0A1Y2GD61"/>
<dbReference type="EMBL" id="MCFF01000045">
    <property type="protein sequence ID" value="ORZ06560.1"/>
    <property type="molecule type" value="Genomic_DNA"/>
</dbReference>
<evidence type="ECO:0000256" key="1">
    <source>
        <dbReference type="SAM" id="SignalP"/>
    </source>
</evidence>
<comment type="caution">
    <text evidence="2">The sequence shown here is derived from an EMBL/GenBank/DDBJ whole genome shotgun (WGS) entry which is preliminary data.</text>
</comment>
<feature type="signal peptide" evidence="1">
    <location>
        <begin position="1"/>
        <end position="21"/>
    </location>
</feature>
<reference evidence="2 3" key="1">
    <citation type="submission" date="2016-07" db="EMBL/GenBank/DDBJ databases">
        <title>Pervasive Adenine N6-methylation of Active Genes in Fungi.</title>
        <authorList>
            <consortium name="DOE Joint Genome Institute"/>
            <person name="Mondo S.J."/>
            <person name="Dannebaum R.O."/>
            <person name="Kuo R.C."/>
            <person name="Labutti K."/>
            <person name="Haridas S."/>
            <person name="Kuo A."/>
            <person name="Salamov A."/>
            <person name="Ahrendt S.R."/>
            <person name="Lipzen A."/>
            <person name="Sullivan W."/>
            <person name="Andreopoulos W.B."/>
            <person name="Clum A."/>
            <person name="Lindquist E."/>
            <person name="Daum C."/>
            <person name="Ramamoorthy G.K."/>
            <person name="Gryganskyi A."/>
            <person name="Culley D."/>
            <person name="Magnuson J.K."/>
            <person name="James T.Y."/>
            <person name="O'Malley M.A."/>
            <person name="Stajich J.E."/>
            <person name="Spatafora J.W."/>
            <person name="Visel A."/>
            <person name="Grigoriev I.V."/>
        </authorList>
    </citation>
    <scope>NUCLEOTIDE SEQUENCE [LARGE SCALE GENOMIC DNA]</scope>
    <source>
        <strain evidence="2 3">NRRL 3116</strain>
    </source>
</reference>
<protein>
    <submittedName>
        <fullName evidence="2">Uncharacterized protein</fullName>
    </submittedName>
</protein>
<dbReference type="PANTHER" id="PTHR35895">
    <property type="entry name" value="CHROMOSOME 16, WHOLE GENOME SHOTGUN SEQUENCE"/>
    <property type="match status" value="1"/>
</dbReference>
<gene>
    <name evidence="2" type="ORF">BCR41DRAFT_389190</name>
</gene>
<name>A0A1Y2GD61_9FUNG</name>
<accession>A0A1Y2GD61</accession>